<proteinExistence type="inferred from homology"/>
<dbReference type="SUPFAM" id="SSF55729">
    <property type="entry name" value="Acyl-CoA N-acyltransferases (Nat)"/>
    <property type="match status" value="1"/>
</dbReference>
<comment type="subcellular location">
    <subcellularLocation>
        <location evidence="1 15">Cytoplasm</location>
    </subcellularLocation>
</comment>
<keyword evidence="3 15" id="KW-0808">Transferase</keyword>
<evidence type="ECO:0000256" key="5">
    <source>
        <dbReference type="ARBA" id="ARBA00050607"/>
    </source>
</evidence>
<name>A0A1M6HG02_9FLAO</name>
<dbReference type="EMBL" id="FQYY01000011">
    <property type="protein sequence ID" value="SHJ21146.1"/>
    <property type="molecule type" value="Genomic_DNA"/>
</dbReference>
<evidence type="ECO:0000256" key="2">
    <source>
        <dbReference type="ARBA" id="ARBA00022490"/>
    </source>
</evidence>
<keyword evidence="2 15" id="KW-0963">Cytoplasm</keyword>
<dbReference type="GO" id="GO:0008914">
    <property type="term" value="F:leucyl-tRNA--protein transferase activity"/>
    <property type="evidence" value="ECO:0007669"/>
    <property type="project" value="UniProtKB-UniRule"/>
</dbReference>
<dbReference type="OrthoDB" id="9790282at2"/>
<keyword evidence="17" id="KW-1185">Reference proteome</keyword>
<sequence>MHFLNKDLVFPPIVNADVQGLLAIGGDLSPQRLQLAYQSGIFPWYSEGEPILWWSPDPRMVLFPEEIKISKSMRQLFKKNAFTVTYNKTFESVIRNCAQAKREGQDDTWITEEMILAYIELHKQGWAQSVEVWREEELVGGLYGIYLKEQRVFCGESMFAKVSNASKYGFISLVKKLEAEGVEIIDCQVHTNHLESLGAKEIAREVFLSYLDRNF</sequence>
<evidence type="ECO:0000256" key="8">
    <source>
        <dbReference type="ARBA" id="ARBA00054043"/>
    </source>
</evidence>
<dbReference type="InterPro" id="IPR042221">
    <property type="entry name" value="Leu/Phe-tRNA_Trfase_N"/>
</dbReference>
<dbReference type="Gene3D" id="3.40.630.70">
    <property type="entry name" value="Leucyl/phenylalanyl-tRNA-protein transferase, C-terminal domain"/>
    <property type="match status" value="1"/>
</dbReference>
<dbReference type="Pfam" id="PF03588">
    <property type="entry name" value="Leu_Phe_trans"/>
    <property type="match status" value="1"/>
</dbReference>
<evidence type="ECO:0000256" key="11">
    <source>
        <dbReference type="ARBA" id="ARBA00074372"/>
    </source>
</evidence>
<evidence type="ECO:0000256" key="10">
    <source>
        <dbReference type="ARBA" id="ARBA00066767"/>
    </source>
</evidence>
<evidence type="ECO:0000256" key="4">
    <source>
        <dbReference type="ARBA" id="ARBA00023315"/>
    </source>
</evidence>
<evidence type="ECO:0000313" key="16">
    <source>
        <dbReference type="EMBL" id="SHJ21146.1"/>
    </source>
</evidence>
<comment type="catalytic activity">
    <reaction evidence="5 15">
        <text>L-phenylalanyl-tRNA(Phe) + an N-terminal L-alpha-aminoacyl-[protein] = an N-terminal L-phenylalanyl-L-alpha-aminoacyl-[protein] + tRNA(Phe)</text>
        <dbReference type="Rhea" id="RHEA:43632"/>
        <dbReference type="Rhea" id="RHEA-COMP:9668"/>
        <dbReference type="Rhea" id="RHEA-COMP:9699"/>
        <dbReference type="Rhea" id="RHEA-COMP:10636"/>
        <dbReference type="Rhea" id="RHEA-COMP:10637"/>
        <dbReference type="ChEBI" id="CHEBI:78442"/>
        <dbReference type="ChEBI" id="CHEBI:78531"/>
        <dbReference type="ChEBI" id="CHEBI:78597"/>
        <dbReference type="ChEBI" id="CHEBI:83561"/>
        <dbReference type="EC" id="2.3.2.6"/>
    </reaction>
</comment>
<organism evidence="16 17">
    <name type="scientific">Mesonia phycicola</name>
    <dbReference type="NCBI Taxonomy" id="579105"/>
    <lineage>
        <taxon>Bacteria</taxon>
        <taxon>Pseudomonadati</taxon>
        <taxon>Bacteroidota</taxon>
        <taxon>Flavobacteriia</taxon>
        <taxon>Flavobacteriales</taxon>
        <taxon>Flavobacteriaceae</taxon>
        <taxon>Mesonia</taxon>
    </lineage>
</organism>
<comment type="catalytic activity">
    <reaction evidence="6 15">
        <text>N-terminal L-arginyl-[protein] + L-leucyl-tRNA(Leu) = N-terminal L-leucyl-L-arginyl-[protein] + tRNA(Leu) + H(+)</text>
        <dbReference type="Rhea" id="RHEA:50416"/>
        <dbReference type="Rhea" id="RHEA-COMP:9613"/>
        <dbReference type="Rhea" id="RHEA-COMP:9622"/>
        <dbReference type="Rhea" id="RHEA-COMP:12672"/>
        <dbReference type="Rhea" id="RHEA-COMP:12673"/>
        <dbReference type="ChEBI" id="CHEBI:15378"/>
        <dbReference type="ChEBI" id="CHEBI:64719"/>
        <dbReference type="ChEBI" id="CHEBI:78442"/>
        <dbReference type="ChEBI" id="CHEBI:78494"/>
        <dbReference type="ChEBI" id="CHEBI:133044"/>
        <dbReference type="EC" id="2.3.2.6"/>
    </reaction>
</comment>
<dbReference type="AlphaFoldDB" id="A0A1M6HG02"/>
<reference evidence="16 17" key="1">
    <citation type="submission" date="2016-11" db="EMBL/GenBank/DDBJ databases">
        <authorList>
            <person name="Jaros S."/>
            <person name="Januszkiewicz K."/>
            <person name="Wedrychowicz H."/>
        </authorList>
    </citation>
    <scope>NUCLEOTIDE SEQUENCE [LARGE SCALE GENOMIC DNA]</scope>
    <source>
        <strain evidence="16 17">DSM 21425</strain>
    </source>
</reference>
<evidence type="ECO:0000256" key="7">
    <source>
        <dbReference type="ARBA" id="ARBA00051538"/>
    </source>
</evidence>
<evidence type="ECO:0000256" key="12">
    <source>
        <dbReference type="ARBA" id="ARBA00077136"/>
    </source>
</evidence>
<keyword evidence="4 15" id="KW-0012">Acyltransferase</keyword>
<comment type="catalytic activity">
    <reaction evidence="7 15">
        <text>N-terminal L-lysyl-[protein] + L-leucyl-tRNA(Leu) = N-terminal L-leucyl-L-lysyl-[protein] + tRNA(Leu) + H(+)</text>
        <dbReference type="Rhea" id="RHEA:12340"/>
        <dbReference type="Rhea" id="RHEA-COMP:9613"/>
        <dbReference type="Rhea" id="RHEA-COMP:9622"/>
        <dbReference type="Rhea" id="RHEA-COMP:12670"/>
        <dbReference type="Rhea" id="RHEA-COMP:12671"/>
        <dbReference type="ChEBI" id="CHEBI:15378"/>
        <dbReference type="ChEBI" id="CHEBI:65249"/>
        <dbReference type="ChEBI" id="CHEBI:78442"/>
        <dbReference type="ChEBI" id="CHEBI:78494"/>
        <dbReference type="ChEBI" id="CHEBI:133043"/>
        <dbReference type="EC" id="2.3.2.6"/>
    </reaction>
</comment>
<evidence type="ECO:0000313" key="17">
    <source>
        <dbReference type="Proteomes" id="UP000184225"/>
    </source>
</evidence>
<evidence type="ECO:0000256" key="9">
    <source>
        <dbReference type="ARBA" id="ARBA00061535"/>
    </source>
</evidence>
<evidence type="ECO:0000256" key="13">
    <source>
        <dbReference type="ARBA" id="ARBA00077165"/>
    </source>
</evidence>
<evidence type="ECO:0000256" key="3">
    <source>
        <dbReference type="ARBA" id="ARBA00022679"/>
    </source>
</evidence>
<dbReference type="PANTHER" id="PTHR30098:SF2">
    <property type="entry name" value="LEUCYL_PHENYLALANYL-TRNA--PROTEIN TRANSFERASE"/>
    <property type="match status" value="1"/>
</dbReference>
<dbReference type="Proteomes" id="UP000184225">
    <property type="component" value="Unassembled WGS sequence"/>
</dbReference>
<dbReference type="GO" id="GO:0005737">
    <property type="term" value="C:cytoplasm"/>
    <property type="evidence" value="ECO:0007669"/>
    <property type="project" value="UniProtKB-SubCell"/>
</dbReference>
<comment type="similarity">
    <text evidence="9 15">Belongs to the L/F-transferase family.</text>
</comment>
<evidence type="ECO:0000256" key="1">
    <source>
        <dbReference type="ARBA" id="ARBA00004496"/>
    </source>
</evidence>
<dbReference type="FunFam" id="3.30.70.3550:FF:000001">
    <property type="entry name" value="Leucyl/phenylalanyl-tRNA--protein transferase"/>
    <property type="match status" value="1"/>
</dbReference>
<accession>A0A1M6HG02</accession>
<dbReference type="RefSeq" id="WP_073153515.1">
    <property type="nucleotide sequence ID" value="NZ_FQYY01000011.1"/>
</dbReference>
<dbReference type="InterPro" id="IPR004616">
    <property type="entry name" value="Leu/Phe-tRNA_Trfase"/>
</dbReference>
<dbReference type="PANTHER" id="PTHR30098">
    <property type="entry name" value="LEUCYL/PHENYLALANYL-TRNA--PROTEIN TRANSFERASE"/>
    <property type="match status" value="1"/>
</dbReference>
<evidence type="ECO:0000256" key="14">
    <source>
        <dbReference type="ARBA" id="ARBA00083640"/>
    </source>
</evidence>
<evidence type="ECO:0000256" key="6">
    <source>
        <dbReference type="ARBA" id="ARBA00050652"/>
    </source>
</evidence>
<dbReference type="STRING" id="579105.SAMN04488096_11113"/>
<dbReference type="EC" id="2.3.2.6" evidence="10 15"/>
<dbReference type="HAMAP" id="MF_00688">
    <property type="entry name" value="Leu_Phe_trans"/>
    <property type="match status" value="1"/>
</dbReference>
<dbReference type="GO" id="GO:0030163">
    <property type="term" value="P:protein catabolic process"/>
    <property type="evidence" value="ECO:0007669"/>
    <property type="project" value="UniProtKB-UniRule"/>
</dbReference>
<dbReference type="Gene3D" id="3.30.70.3550">
    <property type="entry name" value="Leucyl/phenylalanyl-tRNA-protein transferase, N-terminal domain"/>
    <property type="match status" value="1"/>
</dbReference>
<comment type="function">
    <text evidence="8 15">Functions in the N-end rule pathway of protein degradation where it conjugates Leu, Phe and, less efficiently, Met from aminoacyl-tRNAs to the N-termini of proteins containing an N-terminal arginine or lysine.</text>
</comment>
<dbReference type="InterPro" id="IPR042203">
    <property type="entry name" value="Leu/Phe-tRNA_Trfase_C"/>
</dbReference>
<gene>
    <name evidence="15" type="primary">aat</name>
    <name evidence="16" type="ORF">SAMN04488096_11113</name>
</gene>
<protein>
    <recommendedName>
        <fullName evidence="11 15">Leucyl/phenylalanyl-tRNA--protein transferase</fullName>
        <ecNumber evidence="10 15">2.3.2.6</ecNumber>
    </recommendedName>
    <alternativeName>
        <fullName evidence="12 15">L/F-transferase</fullName>
    </alternativeName>
    <alternativeName>
        <fullName evidence="13 15">Leucyltransferase</fullName>
    </alternativeName>
    <alternativeName>
        <fullName evidence="14 15">Phenyalanyltransferase</fullName>
    </alternativeName>
</protein>
<dbReference type="InterPro" id="IPR016181">
    <property type="entry name" value="Acyl_CoA_acyltransferase"/>
</dbReference>
<dbReference type="NCBIfam" id="TIGR00667">
    <property type="entry name" value="aat"/>
    <property type="match status" value="1"/>
</dbReference>
<evidence type="ECO:0000256" key="15">
    <source>
        <dbReference type="HAMAP-Rule" id="MF_00688"/>
    </source>
</evidence>